<dbReference type="InterPro" id="IPR001182">
    <property type="entry name" value="FtsW/RodA"/>
</dbReference>
<dbReference type="EMBL" id="JAGYPN010000004">
    <property type="protein sequence ID" value="MBS4224594.1"/>
    <property type="molecule type" value="Genomic_DNA"/>
</dbReference>
<evidence type="ECO:0000256" key="1">
    <source>
        <dbReference type="ARBA" id="ARBA00004141"/>
    </source>
</evidence>
<evidence type="ECO:0000313" key="7">
    <source>
        <dbReference type="EMBL" id="MBS4224594.1"/>
    </source>
</evidence>
<feature type="transmembrane region" description="Helical" evidence="6">
    <location>
        <begin position="105"/>
        <end position="127"/>
    </location>
</feature>
<protein>
    <submittedName>
        <fullName evidence="7">FtsW/RodA/SpoVE family cell cycle protein</fullName>
    </submittedName>
</protein>
<accession>A0A942Z5C2</accession>
<feature type="transmembrane region" description="Helical" evidence="6">
    <location>
        <begin position="201"/>
        <end position="218"/>
    </location>
</feature>
<feature type="transmembrane region" description="Helical" evidence="6">
    <location>
        <begin position="134"/>
        <end position="152"/>
    </location>
</feature>
<keyword evidence="8" id="KW-1185">Reference proteome</keyword>
<feature type="transmembrane region" description="Helical" evidence="6">
    <location>
        <begin position="364"/>
        <end position="388"/>
    </location>
</feature>
<dbReference type="GO" id="GO:0005886">
    <property type="term" value="C:plasma membrane"/>
    <property type="evidence" value="ECO:0007669"/>
    <property type="project" value="TreeGrafter"/>
</dbReference>
<evidence type="ECO:0000313" key="8">
    <source>
        <dbReference type="Proteomes" id="UP000676456"/>
    </source>
</evidence>
<dbReference type="Proteomes" id="UP000676456">
    <property type="component" value="Unassembled WGS sequence"/>
</dbReference>
<evidence type="ECO:0000256" key="2">
    <source>
        <dbReference type="ARBA" id="ARBA00022692"/>
    </source>
</evidence>
<dbReference type="NCBIfam" id="NF038403">
    <property type="entry name" value="perm_prefix_1"/>
    <property type="match status" value="1"/>
</dbReference>
<keyword evidence="2 6" id="KW-0812">Transmembrane</keyword>
<proteinExistence type="predicted"/>
<dbReference type="PANTHER" id="PTHR30474:SF1">
    <property type="entry name" value="PEPTIDOGLYCAN GLYCOSYLTRANSFERASE MRDB"/>
    <property type="match status" value="1"/>
</dbReference>
<comment type="subcellular location">
    <subcellularLocation>
        <location evidence="1">Membrane</location>
        <topology evidence="1">Multi-pass membrane protein</topology>
    </subcellularLocation>
</comment>
<feature type="transmembrane region" description="Helical" evidence="6">
    <location>
        <begin position="331"/>
        <end position="352"/>
    </location>
</feature>
<comment type="caution">
    <text evidence="7">The sequence shown here is derived from an EMBL/GenBank/DDBJ whole genome shotgun (WGS) entry which is preliminary data.</text>
</comment>
<evidence type="ECO:0000256" key="5">
    <source>
        <dbReference type="ARBA" id="ARBA00023136"/>
    </source>
</evidence>
<organism evidence="7 8">
    <name type="scientific">Lederbergia citrea</name>
    <dbReference type="NCBI Taxonomy" id="2833581"/>
    <lineage>
        <taxon>Bacteria</taxon>
        <taxon>Bacillati</taxon>
        <taxon>Bacillota</taxon>
        <taxon>Bacilli</taxon>
        <taxon>Bacillales</taxon>
        <taxon>Bacillaceae</taxon>
        <taxon>Lederbergia</taxon>
    </lineage>
</organism>
<dbReference type="GO" id="GO:0008360">
    <property type="term" value="P:regulation of cell shape"/>
    <property type="evidence" value="ECO:0007669"/>
    <property type="project" value="UniProtKB-KW"/>
</dbReference>
<feature type="transmembrane region" description="Helical" evidence="6">
    <location>
        <begin position="394"/>
        <end position="419"/>
    </location>
</feature>
<dbReference type="AlphaFoldDB" id="A0A942Z5C2"/>
<evidence type="ECO:0000256" key="4">
    <source>
        <dbReference type="ARBA" id="ARBA00022989"/>
    </source>
</evidence>
<keyword evidence="4 6" id="KW-1133">Transmembrane helix</keyword>
<feature type="transmembrane region" description="Helical" evidence="6">
    <location>
        <begin position="246"/>
        <end position="265"/>
    </location>
</feature>
<keyword evidence="5 6" id="KW-0472">Membrane</keyword>
<name>A0A942Z5C2_9BACI</name>
<dbReference type="PANTHER" id="PTHR30474">
    <property type="entry name" value="CELL CYCLE PROTEIN"/>
    <property type="match status" value="1"/>
</dbReference>
<feature type="transmembrane region" description="Helical" evidence="6">
    <location>
        <begin position="224"/>
        <end position="239"/>
    </location>
</feature>
<dbReference type="GO" id="GO:0051301">
    <property type="term" value="P:cell division"/>
    <property type="evidence" value="ECO:0007669"/>
    <property type="project" value="InterPro"/>
</dbReference>
<dbReference type="InterPro" id="IPR047928">
    <property type="entry name" value="Perm_prefix_1"/>
</dbReference>
<dbReference type="RefSeq" id="WP_213099645.1">
    <property type="nucleotide sequence ID" value="NZ_JAGYPH010000004.1"/>
</dbReference>
<feature type="transmembrane region" description="Helical" evidence="6">
    <location>
        <begin position="77"/>
        <end position="99"/>
    </location>
</feature>
<evidence type="ECO:0000256" key="3">
    <source>
        <dbReference type="ARBA" id="ARBA00022960"/>
    </source>
</evidence>
<dbReference type="Pfam" id="PF01098">
    <property type="entry name" value="FTSW_RODA_SPOVE"/>
    <property type="match status" value="1"/>
</dbReference>
<gene>
    <name evidence="7" type="ORF">KHA91_17935</name>
</gene>
<feature type="transmembrane region" description="Helical" evidence="6">
    <location>
        <begin position="172"/>
        <end position="194"/>
    </location>
</feature>
<keyword evidence="3" id="KW-0133">Cell shape</keyword>
<evidence type="ECO:0000256" key="6">
    <source>
        <dbReference type="SAM" id="Phobius"/>
    </source>
</evidence>
<dbReference type="GO" id="GO:0032153">
    <property type="term" value="C:cell division site"/>
    <property type="evidence" value="ECO:0007669"/>
    <property type="project" value="TreeGrafter"/>
</dbReference>
<sequence length="428" mass="49237">MSEKTSFLQLVKNQIKSNEAKKFVTLELDSHIEDTAQRLMNAGFSREDAEAQAVQQMGDPVKLGLKMGRLHRPKIDWSLLSLFIFLHLLGLLPLLITNFEYQPSIYQQSISIILGTICVFSVMLFDYRKLKEKAWLVIGIAGIILLLFFYFGTYINDFYLGTYRNGYPYIRFGFFSSNSIAVLPFLFIGWAGIFNRYANRYLLMIGLFSFTLLLYIPVSILPNIIIYVLMVFTMYVWTIRKRRKRVLGSFIAFIIGGSSLLVWKYNPFYMKHRLLGFLNPEKYADGSGFLNVQIKKYLSEASWFGQINKLENFSLPESHTDYVFVTLTYSLGWIFSIGLVLFLIAVTIRLCWMSRKIVDTFGQLIIIGAATLYTVPFIYNITMVLGWLPLAGFWLPFISYGTIHVLINSVLIGLVLSVYRRKDLVAPA</sequence>
<dbReference type="GO" id="GO:0015648">
    <property type="term" value="F:lipid-linked peptidoglycan transporter activity"/>
    <property type="evidence" value="ECO:0007669"/>
    <property type="project" value="TreeGrafter"/>
</dbReference>
<reference evidence="7 8" key="1">
    <citation type="submission" date="2021-05" db="EMBL/GenBank/DDBJ databases">
        <title>Novel Bacillus species.</title>
        <authorList>
            <person name="Liu G."/>
        </authorList>
    </citation>
    <scope>NUCLEOTIDE SEQUENCE [LARGE SCALE GENOMIC DNA]</scope>
    <source>
        <strain evidence="7 8">FJAT-49682</strain>
    </source>
</reference>